<organism evidence="4">
    <name type="scientific">marine metagenome</name>
    <dbReference type="NCBI Taxonomy" id="408172"/>
    <lineage>
        <taxon>unclassified sequences</taxon>
        <taxon>metagenomes</taxon>
        <taxon>ecological metagenomes</taxon>
    </lineage>
</organism>
<dbReference type="EMBL" id="UINC01031851">
    <property type="protein sequence ID" value="SVB18554.1"/>
    <property type="molecule type" value="Genomic_DNA"/>
</dbReference>
<evidence type="ECO:0000259" key="3">
    <source>
        <dbReference type="Pfam" id="PF00685"/>
    </source>
</evidence>
<dbReference type="InterPro" id="IPR000863">
    <property type="entry name" value="Sulfotransferase_dom"/>
</dbReference>
<comment type="similarity">
    <text evidence="1">Belongs to the sulfotransferase 1 family.</text>
</comment>
<dbReference type="InterPro" id="IPR027417">
    <property type="entry name" value="P-loop_NTPase"/>
</dbReference>
<evidence type="ECO:0000313" key="4">
    <source>
        <dbReference type="EMBL" id="SVB18554.1"/>
    </source>
</evidence>
<evidence type="ECO:0000256" key="2">
    <source>
        <dbReference type="ARBA" id="ARBA00022679"/>
    </source>
</evidence>
<protein>
    <recommendedName>
        <fullName evidence="3">Sulfotransferase domain-containing protein</fullName>
    </recommendedName>
</protein>
<dbReference type="AlphaFoldDB" id="A0A382BY63"/>
<dbReference type="SUPFAM" id="SSF52540">
    <property type="entry name" value="P-loop containing nucleoside triphosphate hydrolases"/>
    <property type="match status" value="1"/>
</dbReference>
<dbReference type="Gene3D" id="3.40.50.300">
    <property type="entry name" value="P-loop containing nucleotide triphosphate hydrolases"/>
    <property type="match status" value="1"/>
</dbReference>
<dbReference type="Pfam" id="PF00685">
    <property type="entry name" value="Sulfotransfer_1"/>
    <property type="match status" value="1"/>
</dbReference>
<name>A0A382BY63_9ZZZZ</name>
<accession>A0A382BY63</accession>
<feature type="domain" description="Sulfotransferase" evidence="3">
    <location>
        <begin position="3"/>
        <end position="277"/>
    </location>
</feature>
<proteinExistence type="inferred from homology"/>
<keyword evidence="2" id="KW-0808">Transferase</keyword>
<reference evidence="4" key="1">
    <citation type="submission" date="2018-05" db="EMBL/GenBank/DDBJ databases">
        <authorList>
            <person name="Lanie J.A."/>
            <person name="Ng W.-L."/>
            <person name="Kazmierczak K.M."/>
            <person name="Andrzejewski T.M."/>
            <person name="Davidsen T.M."/>
            <person name="Wayne K.J."/>
            <person name="Tettelin H."/>
            <person name="Glass J.I."/>
            <person name="Rusch D."/>
            <person name="Podicherti R."/>
            <person name="Tsui H.-C.T."/>
            <person name="Winkler M.E."/>
        </authorList>
    </citation>
    <scope>NUCLEOTIDE SEQUENCE</scope>
</reference>
<sequence length="281" mass="33612">MIMWIASYPKSGNTWLRALVAAYYYSEDGIFNFSLLPKIYQFPSKQFFTGYKKDFSNFADTAEFWLDAQEKINSDGRFRLFKTHNAFLDVNNFRFTNTRNTMGCIYLIRDPRNVITSVKHHYEHDYEEALNFMKDDKGMLYKKINNQYVDFNFLSSWKNHYKSWIYNKEFPVQLIKYEDLEKNPEKTFKSVINFINKTASLKSFYNFKKAKKCIESCDFKILKKKEQELGFKEAPIGQTTKKKLPFFNLGSKNQWEKVLPEKILKKMNILFKEDLKTLAYE</sequence>
<evidence type="ECO:0000256" key="1">
    <source>
        <dbReference type="ARBA" id="ARBA00005771"/>
    </source>
</evidence>
<dbReference type="GO" id="GO:0008146">
    <property type="term" value="F:sulfotransferase activity"/>
    <property type="evidence" value="ECO:0007669"/>
    <property type="project" value="InterPro"/>
</dbReference>
<gene>
    <name evidence="4" type="ORF">METZ01_LOCUS171408</name>
</gene>
<dbReference type="PANTHER" id="PTHR11783">
    <property type="entry name" value="SULFOTRANSFERASE SULT"/>
    <property type="match status" value="1"/>
</dbReference>